<organism evidence="2 3">
    <name type="scientific">Lentinus brumalis</name>
    <dbReference type="NCBI Taxonomy" id="2498619"/>
    <lineage>
        <taxon>Eukaryota</taxon>
        <taxon>Fungi</taxon>
        <taxon>Dikarya</taxon>
        <taxon>Basidiomycota</taxon>
        <taxon>Agaricomycotina</taxon>
        <taxon>Agaricomycetes</taxon>
        <taxon>Polyporales</taxon>
        <taxon>Polyporaceae</taxon>
        <taxon>Lentinus</taxon>
    </lineage>
</organism>
<sequence length="321" mass="34731">MTKCGRCTWTGDSSVQSPSRRSYGGTRFSGEDAIPRGITVPSVPPFPDASVLTGRAAGTTIGNKGSASCLRSYFVTHRLPHRYQCPWDVNFTQSLSAFDNDRCVSSAPLYRLSSVLDRTHPTRRPQMTLIQPQRVLQVKAATGTGLDAHPGGRNLLCLLQIRSLDLRLTNARSWSAAAPSQRKGKHEDHQHMCHPPLPPISAALTTTPVAAGSWHSWNTARWAALRCVVCVCSPCAAQVLLQGKPCHIFPPDGHIPPSVRGDTQRGMTRPPSAGAVKPCHRAASDSPGSLRQCDCTTRVISRSGAGACFLCLRLLCTCLYR</sequence>
<name>A0A371DB22_9APHY</name>
<proteinExistence type="predicted"/>
<feature type="region of interest" description="Disordered" evidence="1">
    <location>
        <begin position="1"/>
        <end position="30"/>
    </location>
</feature>
<evidence type="ECO:0000313" key="3">
    <source>
        <dbReference type="Proteomes" id="UP000256964"/>
    </source>
</evidence>
<accession>A0A371DB22</accession>
<dbReference type="AlphaFoldDB" id="A0A371DB22"/>
<evidence type="ECO:0000313" key="2">
    <source>
        <dbReference type="EMBL" id="RDX49735.1"/>
    </source>
</evidence>
<reference evidence="2 3" key="1">
    <citation type="journal article" date="2018" name="Biotechnol. Biofuels">
        <title>Integrative visual omics of the white-rot fungus Polyporus brumalis exposes the biotechnological potential of its oxidative enzymes for delignifying raw plant biomass.</title>
        <authorList>
            <person name="Miyauchi S."/>
            <person name="Rancon A."/>
            <person name="Drula E."/>
            <person name="Hage H."/>
            <person name="Chaduli D."/>
            <person name="Favel A."/>
            <person name="Grisel S."/>
            <person name="Henrissat B."/>
            <person name="Herpoel-Gimbert I."/>
            <person name="Ruiz-Duenas F.J."/>
            <person name="Chevret D."/>
            <person name="Hainaut M."/>
            <person name="Lin J."/>
            <person name="Wang M."/>
            <person name="Pangilinan J."/>
            <person name="Lipzen A."/>
            <person name="Lesage-Meessen L."/>
            <person name="Navarro D."/>
            <person name="Riley R."/>
            <person name="Grigoriev I.V."/>
            <person name="Zhou S."/>
            <person name="Raouche S."/>
            <person name="Rosso M.N."/>
        </authorList>
    </citation>
    <scope>NUCLEOTIDE SEQUENCE [LARGE SCALE GENOMIC DNA]</scope>
    <source>
        <strain evidence="2 3">BRFM 1820</strain>
    </source>
</reference>
<protein>
    <submittedName>
        <fullName evidence="2">Uncharacterized protein</fullName>
    </submittedName>
</protein>
<evidence type="ECO:0000256" key="1">
    <source>
        <dbReference type="SAM" id="MobiDB-lite"/>
    </source>
</evidence>
<keyword evidence="3" id="KW-1185">Reference proteome</keyword>
<dbReference type="Proteomes" id="UP000256964">
    <property type="component" value="Unassembled WGS sequence"/>
</dbReference>
<feature type="region of interest" description="Disordered" evidence="1">
    <location>
        <begin position="257"/>
        <end position="283"/>
    </location>
</feature>
<feature type="compositionally biased region" description="Polar residues" evidence="1">
    <location>
        <begin position="10"/>
        <end position="20"/>
    </location>
</feature>
<dbReference type="EMBL" id="KZ857403">
    <property type="protein sequence ID" value="RDX49735.1"/>
    <property type="molecule type" value="Genomic_DNA"/>
</dbReference>
<gene>
    <name evidence="2" type="ORF">OH76DRAFT_509433</name>
</gene>